<dbReference type="PRINTS" id="PR00502">
    <property type="entry name" value="NUDIXFAMILY"/>
</dbReference>
<dbReference type="InterPro" id="IPR020476">
    <property type="entry name" value="Nudix_hydrolase"/>
</dbReference>
<dbReference type="PROSITE" id="PS51462">
    <property type="entry name" value="NUDIX"/>
    <property type="match status" value="1"/>
</dbReference>
<dbReference type="PANTHER" id="PTHR43736">
    <property type="entry name" value="ADP-RIBOSE PYROPHOSPHATASE"/>
    <property type="match status" value="1"/>
</dbReference>
<organism evidence="6">
    <name type="scientific">Streptomyces haneummycinicus</name>
    <dbReference type="NCBI Taxonomy" id="3074435"/>
    <lineage>
        <taxon>Bacteria</taxon>
        <taxon>Bacillati</taxon>
        <taxon>Actinomycetota</taxon>
        <taxon>Actinomycetes</taxon>
        <taxon>Kitasatosporales</taxon>
        <taxon>Streptomycetaceae</taxon>
        <taxon>Streptomyces</taxon>
    </lineage>
</organism>
<evidence type="ECO:0000256" key="3">
    <source>
        <dbReference type="RuleBase" id="RU003476"/>
    </source>
</evidence>
<reference evidence="6" key="1">
    <citation type="submission" date="2024-06" db="EMBL/GenBank/DDBJ databases">
        <authorList>
            <consortium name="consrtm"/>
            <person name="Uemura M."/>
            <person name="Terahara T."/>
        </authorList>
    </citation>
    <scope>NUCLEOTIDE SEQUENCE</scope>
    <source>
        <strain evidence="6">KM77-8</strain>
    </source>
</reference>
<name>A0AAT9HD67_9ACTN</name>
<dbReference type="PANTHER" id="PTHR43736:SF1">
    <property type="entry name" value="DIHYDRONEOPTERIN TRIPHOSPHATE DIPHOSPHATASE"/>
    <property type="match status" value="1"/>
</dbReference>
<dbReference type="InterPro" id="IPR015797">
    <property type="entry name" value="NUDIX_hydrolase-like_dom_sf"/>
</dbReference>
<gene>
    <name evidence="6" type="ORF">SHKM778_17600</name>
</gene>
<evidence type="ECO:0000256" key="2">
    <source>
        <dbReference type="ARBA" id="ARBA00022801"/>
    </source>
</evidence>
<dbReference type="SUPFAM" id="SSF55811">
    <property type="entry name" value="Nudix"/>
    <property type="match status" value="1"/>
</dbReference>
<feature type="domain" description="Nudix hydrolase" evidence="5">
    <location>
        <begin position="5"/>
        <end position="132"/>
    </location>
</feature>
<feature type="region of interest" description="Disordered" evidence="4">
    <location>
        <begin position="143"/>
        <end position="169"/>
    </location>
</feature>
<dbReference type="InterPro" id="IPR000086">
    <property type="entry name" value="NUDIX_hydrolase_dom"/>
</dbReference>
<dbReference type="Gene3D" id="3.90.79.10">
    <property type="entry name" value="Nucleoside Triphosphate Pyrophosphohydrolase"/>
    <property type="match status" value="1"/>
</dbReference>
<comment type="similarity">
    <text evidence="1 3">Belongs to the Nudix hydrolase family.</text>
</comment>
<accession>A0AAT9HD67</accession>
<sequence>MTGNPNLQNASVIVALDDDGRVAVLNSRNARHGEMFLPGGRQDPGEGPEQCARRELREEAGVTAAKWRHLGTYAITLGSSAQLSLYLAEELTLGPQELNDTEEDFKLTWWPLADAVTAATEGRFLLPAGPWLSCSPTGCSRTASDPHPGLLVGRAEPGEGARPGIQVSS</sequence>
<dbReference type="InterPro" id="IPR020084">
    <property type="entry name" value="NUDIX_hydrolase_CS"/>
</dbReference>
<evidence type="ECO:0000259" key="5">
    <source>
        <dbReference type="PROSITE" id="PS51462"/>
    </source>
</evidence>
<dbReference type="Pfam" id="PF00293">
    <property type="entry name" value="NUDIX"/>
    <property type="match status" value="1"/>
</dbReference>
<keyword evidence="2 3" id="KW-0378">Hydrolase</keyword>
<dbReference type="GO" id="GO:0016787">
    <property type="term" value="F:hydrolase activity"/>
    <property type="evidence" value="ECO:0007669"/>
    <property type="project" value="UniProtKB-KW"/>
</dbReference>
<evidence type="ECO:0000256" key="1">
    <source>
        <dbReference type="ARBA" id="ARBA00005582"/>
    </source>
</evidence>
<dbReference type="AlphaFoldDB" id="A0AAT9HD67"/>
<dbReference type="PROSITE" id="PS00893">
    <property type="entry name" value="NUDIX_BOX"/>
    <property type="match status" value="1"/>
</dbReference>
<proteinExistence type="inferred from homology"/>
<dbReference type="CDD" id="cd03424">
    <property type="entry name" value="NUDIX_ADPRase_Nudt5_UGPPase_Nudt14"/>
    <property type="match status" value="1"/>
</dbReference>
<dbReference type="EMBL" id="AP035768">
    <property type="protein sequence ID" value="BFO15372.1"/>
    <property type="molecule type" value="Genomic_DNA"/>
</dbReference>
<protein>
    <recommendedName>
        <fullName evidence="5">Nudix hydrolase domain-containing protein</fullName>
    </recommendedName>
</protein>
<evidence type="ECO:0000313" key="6">
    <source>
        <dbReference type="EMBL" id="BFO15372.1"/>
    </source>
</evidence>
<reference evidence="6" key="2">
    <citation type="submission" date="2024-07" db="EMBL/GenBank/DDBJ databases">
        <title>Streptomyces haneummycinica sp. nov., a new antibiotic-producing actinobacterium isolated from marine sediment.</title>
        <authorList>
            <person name="Uemura M."/>
            <person name="Hamada M."/>
            <person name="Hirano S."/>
            <person name="Kobayashi K."/>
            <person name="Ohshiro T."/>
            <person name="Kobayashi T."/>
            <person name="Terahara T."/>
        </authorList>
    </citation>
    <scope>NUCLEOTIDE SEQUENCE</scope>
    <source>
        <strain evidence="6">KM77-8</strain>
    </source>
</reference>
<evidence type="ECO:0000256" key="4">
    <source>
        <dbReference type="SAM" id="MobiDB-lite"/>
    </source>
</evidence>